<feature type="signal peptide" evidence="1">
    <location>
        <begin position="1"/>
        <end position="36"/>
    </location>
</feature>
<protein>
    <recommendedName>
        <fullName evidence="4">Secreted protein</fullName>
    </recommendedName>
</protein>
<feature type="chain" id="PRO_5045672662" description="Secreted protein" evidence="1">
    <location>
        <begin position="37"/>
        <end position="135"/>
    </location>
</feature>
<dbReference type="Proteomes" id="UP001363622">
    <property type="component" value="Unassembled WGS sequence"/>
</dbReference>
<sequence>MWLKHLAEAALPRANWRTLLVAGVMIISQLCTDSEAHCDVLSPPTSLNIIARATGQKRLRVEHTLSSPRPNRCAYSVVHSRRFKGGRPGWSGSKLSRRKWLLTRPFSMTTTRQSRLETAALHHIAWRQAFRQIPW</sequence>
<gene>
    <name evidence="2" type="ORF">IWZ03DRAFT_243440</name>
</gene>
<name>A0ABR1KKZ3_9PEZI</name>
<evidence type="ECO:0000313" key="3">
    <source>
        <dbReference type="Proteomes" id="UP001363622"/>
    </source>
</evidence>
<evidence type="ECO:0000313" key="2">
    <source>
        <dbReference type="EMBL" id="KAK7513866.1"/>
    </source>
</evidence>
<organism evidence="2 3">
    <name type="scientific">Phyllosticta citriasiana</name>
    <dbReference type="NCBI Taxonomy" id="595635"/>
    <lineage>
        <taxon>Eukaryota</taxon>
        <taxon>Fungi</taxon>
        <taxon>Dikarya</taxon>
        <taxon>Ascomycota</taxon>
        <taxon>Pezizomycotina</taxon>
        <taxon>Dothideomycetes</taxon>
        <taxon>Dothideomycetes incertae sedis</taxon>
        <taxon>Botryosphaeriales</taxon>
        <taxon>Phyllostictaceae</taxon>
        <taxon>Phyllosticta</taxon>
    </lineage>
</organism>
<proteinExistence type="predicted"/>
<comment type="caution">
    <text evidence="2">The sequence shown here is derived from an EMBL/GenBank/DDBJ whole genome shotgun (WGS) entry which is preliminary data.</text>
</comment>
<evidence type="ECO:0000256" key="1">
    <source>
        <dbReference type="SAM" id="SignalP"/>
    </source>
</evidence>
<dbReference type="EMBL" id="JBBPHU010000009">
    <property type="protein sequence ID" value="KAK7513866.1"/>
    <property type="molecule type" value="Genomic_DNA"/>
</dbReference>
<keyword evidence="1" id="KW-0732">Signal</keyword>
<accession>A0ABR1KKZ3</accession>
<reference evidence="2 3" key="1">
    <citation type="submission" date="2024-04" db="EMBL/GenBank/DDBJ databases">
        <title>Phyllosticta paracitricarpa is synonymous to the EU quarantine fungus P. citricarpa based on phylogenomic analyses.</title>
        <authorList>
            <consortium name="Lawrence Berkeley National Laboratory"/>
            <person name="Van Ingen-Buijs V.A."/>
            <person name="Van Westerhoven A.C."/>
            <person name="Haridas S."/>
            <person name="Skiadas P."/>
            <person name="Martin F."/>
            <person name="Groenewald J.Z."/>
            <person name="Crous P.W."/>
            <person name="Seidl M.F."/>
        </authorList>
    </citation>
    <scope>NUCLEOTIDE SEQUENCE [LARGE SCALE GENOMIC DNA]</scope>
    <source>
        <strain evidence="2 3">CBS 123371</strain>
    </source>
</reference>
<evidence type="ECO:0008006" key="4">
    <source>
        <dbReference type="Google" id="ProtNLM"/>
    </source>
</evidence>
<keyword evidence="3" id="KW-1185">Reference proteome</keyword>